<dbReference type="InterPro" id="IPR010982">
    <property type="entry name" value="Lambda_DNA-bd_dom_sf"/>
</dbReference>
<sequence length="344" mass="37559">MPRASKPKNLSIRDVAELAGVSLGSASRVINKVANVSEGTREKVERAIKQLGYRPNHAAQSLRLRSSRTVGCLLTDVANPLYAKLYRGLEERLRPHGYMMLLANSLNQAEREIEILSTFVSRGMDGLLIAPGNERDREVLAAVRSLPVPTVILDRDMDSPTDSVLFEHVPGVKNLVQYLAGLGHKRIAMVLSQSPNRPIRRRTEGYRMGYKLAKLEVNEEFIVHLPSATSSAFEAVSTLLRRTDRPTALLVMGTTILNDTLNAIGAQRLRIPDDVSVVSFGDPDFAAGHVPAISSLRIDLEKAADEATALLLARMRGEEGPPKSVTLVSDFIPRGSCGPAPKKT</sequence>
<reference evidence="5 6" key="1">
    <citation type="submission" date="2023-10" db="EMBL/GenBank/DDBJ databases">
        <title>Bacteria for the degradation of biodegradable plastic PBAT(Polybutylene adipate terephthalate).</title>
        <authorList>
            <person name="Weon H.-Y."/>
            <person name="Yeon J."/>
        </authorList>
    </citation>
    <scope>NUCLEOTIDE SEQUENCE [LARGE SCALE GENOMIC DNA]</scope>
    <source>
        <strain evidence="5 6">SBD 7-3</strain>
    </source>
</reference>
<keyword evidence="3" id="KW-0804">Transcription</keyword>
<dbReference type="InterPro" id="IPR028082">
    <property type="entry name" value="Peripla_BP_I"/>
</dbReference>
<dbReference type="Proteomes" id="UP001303946">
    <property type="component" value="Chromosome"/>
</dbReference>
<dbReference type="InterPro" id="IPR000843">
    <property type="entry name" value="HTH_LacI"/>
</dbReference>
<evidence type="ECO:0000256" key="1">
    <source>
        <dbReference type="ARBA" id="ARBA00023015"/>
    </source>
</evidence>
<evidence type="ECO:0000313" key="5">
    <source>
        <dbReference type="EMBL" id="WOB08401.1"/>
    </source>
</evidence>
<keyword evidence="2 5" id="KW-0238">DNA-binding</keyword>
<dbReference type="SMART" id="SM00354">
    <property type="entry name" value="HTH_LACI"/>
    <property type="match status" value="1"/>
</dbReference>
<dbReference type="PANTHER" id="PTHR30146">
    <property type="entry name" value="LACI-RELATED TRANSCRIPTIONAL REPRESSOR"/>
    <property type="match status" value="1"/>
</dbReference>
<evidence type="ECO:0000259" key="4">
    <source>
        <dbReference type="PROSITE" id="PS50932"/>
    </source>
</evidence>
<dbReference type="SUPFAM" id="SSF47413">
    <property type="entry name" value="lambda repressor-like DNA-binding domains"/>
    <property type="match status" value="1"/>
</dbReference>
<proteinExistence type="predicted"/>
<organism evidence="5 6">
    <name type="scientific">Piscinibacter gummiphilus</name>
    <dbReference type="NCBI Taxonomy" id="946333"/>
    <lineage>
        <taxon>Bacteria</taxon>
        <taxon>Pseudomonadati</taxon>
        <taxon>Pseudomonadota</taxon>
        <taxon>Betaproteobacteria</taxon>
        <taxon>Burkholderiales</taxon>
        <taxon>Sphaerotilaceae</taxon>
        <taxon>Piscinibacter</taxon>
    </lineage>
</organism>
<keyword evidence="1" id="KW-0805">Transcription regulation</keyword>
<dbReference type="RefSeq" id="WP_316701145.1">
    <property type="nucleotide sequence ID" value="NZ_CP136336.1"/>
</dbReference>
<dbReference type="InterPro" id="IPR046335">
    <property type="entry name" value="LacI/GalR-like_sensor"/>
</dbReference>
<dbReference type="Pfam" id="PF00356">
    <property type="entry name" value="LacI"/>
    <property type="match status" value="1"/>
</dbReference>
<protein>
    <submittedName>
        <fullName evidence="5">LacI family DNA-binding transcriptional regulator</fullName>
    </submittedName>
</protein>
<dbReference type="PROSITE" id="PS00356">
    <property type="entry name" value="HTH_LACI_1"/>
    <property type="match status" value="1"/>
</dbReference>
<accession>A0ABZ0CTU0</accession>
<dbReference type="GO" id="GO:0003677">
    <property type="term" value="F:DNA binding"/>
    <property type="evidence" value="ECO:0007669"/>
    <property type="project" value="UniProtKB-KW"/>
</dbReference>
<name>A0ABZ0CTU0_9BURK</name>
<dbReference type="PROSITE" id="PS50932">
    <property type="entry name" value="HTH_LACI_2"/>
    <property type="match status" value="1"/>
</dbReference>
<dbReference type="Pfam" id="PF13377">
    <property type="entry name" value="Peripla_BP_3"/>
    <property type="match status" value="1"/>
</dbReference>
<evidence type="ECO:0000313" key="6">
    <source>
        <dbReference type="Proteomes" id="UP001303946"/>
    </source>
</evidence>
<dbReference type="SUPFAM" id="SSF53822">
    <property type="entry name" value="Periplasmic binding protein-like I"/>
    <property type="match status" value="1"/>
</dbReference>
<dbReference type="CDD" id="cd01392">
    <property type="entry name" value="HTH_LacI"/>
    <property type="match status" value="1"/>
</dbReference>
<keyword evidence="6" id="KW-1185">Reference proteome</keyword>
<dbReference type="PANTHER" id="PTHR30146:SF138">
    <property type="entry name" value="TRANSCRIPTIONAL REGULATORY PROTEIN"/>
    <property type="match status" value="1"/>
</dbReference>
<evidence type="ECO:0000256" key="3">
    <source>
        <dbReference type="ARBA" id="ARBA00023163"/>
    </source>
</evidence>
<dbReference type="Gene3D" id="3.40.50.2300">
    <property type="match status" value="2"/>
</dbReference>
<gene>
    <name evidence="5" type="ORF">RXV79_26310</name>
</gene>
<feature type="domain" description="HTH lacI-type" evidence="4">
    <location>
        <begin position="10"/>
        <end position="64"/>
    </location>
</feature>
<dbReference type="EMBL" id="CP136336">
    <property type="protein sequence ID" value="WOB08401.1"/>
    <property type="molecule type" value="Genomic_DNA"/>
</dbReference>
<dbReference type="Gene3D" id="1.10.260.40">
    <property type="entry name" value="lambda repressor-like DNA-binding domains"/>
    <property type="match status" value="1"/>
</dbReference>
<evidence type="ECO:0000256" key="2">
    <source>
        <dbReference type="ARBA" id="ARBA00023125"/>
    </source>
</evidence>